<feature type="domain" description="N-acetyltransferase" evidence="2">
    <location>
        <begin position="43"/>
        <end position="197"/>
    </location>
</feature>
<gene>
    <name evidence="3" type="ORF">FB468_1383</name>
</gene>
<dbReference type="InterPro" id="IPR000182">
    <property type="entry name" value="GNAT_dom"/>
</dbReference>
<protein>
    <submittedName>
        <fullName evidence="3">Aminoglycoside 6'-N-acetyltransferase</fullName>
    </submittedName>
</protein>
<dbReference type="PANTHER" id="PTHR43415:SF3">
    <property type="entry name" value="GNAT-FAMILY ACETYLTRANSFERASE"/>
    <property type="match status" value="1"/>
</dbReference>
<proteinExistence type="predicted"/>
<keyword evidence="3" id="KW-0808">Transferase</keyword>
<dbReference type="PROSITE" id="PS51186">
    <property type="entry name" value="GNAT"/>
    <property type="match status" value="1"/>
</dbReference>
<dbReference type="SUPFAM" id="SSF55729">
    <property type="entry name" value="Acyl-CoA N-acyltransferases (Nat)"/>
    <property type="match status" value="1"/>
</dbReference>
<dbReference type="PANTHER" id="PTHR43415">
    <property type="entry name" value="SPERMIDINE N(1)-ACETYLTRANSFERASE"/>
    <property type="match status" value="1"/>
</dbReference>
<dbReference type="Proteomes" id="UP000319094">
    <property type="component" value="Unassembled WGS sequence"/>
</dbReference>
<dbReference type="Gene3D" id="3.40.630.30">
    <property type="match status" value="1"/>
</dbReference>
<accession>A0A542Y5N5</accession>
<comment type="caution">
    <text evidence="3">The sequence shown here is derived from an EMBL/GenBank/DDBJ whole genome shotgun (WGS) entry which is preliminary data.</text>
</comment>
<feature type="compositionally biased region" description="Basic and acidic residues" evidence="1">
    <location>
        <begin position="1"/>
        <end position="15"/>
    </location>
</feature>
<dbReference type="InterPro" id="IPR016181">
    <property type="entry name" value="Acyl_CoA_acyltransferase"/>
</dbReference>
<evidence type="ECO:0000313" key="3">
    <source>
        <dbReference type="EMBL" id="TQL43363.1"/>
    </source>
</evidence>
<name>A0A542Y5N5_9MICO</name>
<evidence type="ECO:0000256" key="1">
    <source>
        <dbReference type="SAM" id="MobiDB-lite"/>
    </source>
</evidence>
<keyword evidence="4" id="KW-1185">Reference proteome</keyword>
<feature type="region of interest" description="Disordered" evidence="1">
    <location>
        <begin position="1"/>
        <end position="20"/>
    </location>
</feature>
<evidence type="ECO:0000259" key="2">
    <source>
        <dbReference type="PROSITE" id="PS51186"/>
    </source>
</evidence>
<reference evidence="3 4" key="1">
    <citation type="submission" date="2019-06" db="EMBL/GenBank/DDBJ databases">
        <title>Sequencing the genomes of 1000 actinobacteria strains.</title>
        <authorList>
            <person name="Klenk H.-P."/>
        </authorList>
    </citation>
    <scope>NUCLEOTIDE SEQUENCE [LARGE SCALE GENOMIC DNA]</scope>
    <source>
        <strain evidence="3 4">DSM 8803</strain>
    </source>
</reference>
<dbReference type="AlphaFoldDB" id="A0A542Y5N5"/>
<evidence type="ECO:0000313" key="4">
    <source>
        <dbReference type="Proteomes" id="UP000319094"/>
    </source>
</evidence>
<organism evidence="3 4">
    <name type="scientific">Leucobacter komagatae</name>
    <dbReference type="NCBI Taxonomy" id="55969"/>
    <lineage>
        <taxon>Bacteria</taxon>
        <taxon>Bacillati</taxon>
        <taxon>Actinomycetota</taxon>
        <taxon>Actinomycetes</taxon>
        <taxon>Micrococcales</taxon>
        <taxon>Microbacteriaceae</taxon>
        <taxon>Leucobacter</taxon>
    </lineage>
</organism>
<dbReference type="EMBL" id="VFON01000001">
    <property type="protein sequence ID" value="TQL43363.1"/>
    <property type="molecule type" value="Genomic_DNA"/>
</dbReference>
<dbReference type="Pfam" id="PF00583">
    <property type="entry name" value="Acetyltransf_1"/>
    <property type="match status" value="1"/>
</dbReference>
<dbReference type="GO" id="GO:0016747">
    <property type="term" value="F:acyltransferase activity, transferring groups other than amino-acyl groups"/>
    <property type="evidence" value="ECO:0007669"/>
    <property type="project" value="InterPro"/>
</dbReference>
<sequence>MARELEAWRPQETEPWRSGPAPQYAYSMSEPVLPAAPIVGPLVSLRAPQQADLDPLFAILLEPEVAFWWVGYTRERVQAEFIEAPETTRIIEVAGECAGALYVLRGEDPEYPTTVMHLFIGTRFRGQRIGEEALALAIKHEFANGISRVTLDPNENNDGAIRSYERLGFKRIGVLRDYQVRPSGALEGALFMDLTRSDFPDGPPLPPR</sequence>
<dbReference type="STRING" id="55969.SD72_15260"/>